<dbReference type="Pfam" id="PF13276">
    <property type="entry name" value="HTH_21"/>
    <property type="match status" value="1"/>
</dbReference>
<proteinExistence type="predicted"/>
<dbReference type="Proteomes" id="UP000633136">
    <property type="component" value="Unassembled WGS sequence"/>
</dbReference>
<evidence type="ECO:0000313" key="3">
    <source>
        <dbReference type="Proteomes" id="UP000633136"/>
    </source>
</evidence>
<dbReference type="GO" id="GO:0015074">
    <property type="term" value="P:DNA integration"/>
    <property type="evidence" value="ECO:0007669"/>
    <property type="project" value="InterPro"/>
</dbReference>
<reference evidence="2" key="2">
    <citation type="submission" date="2020-09" db="EMBL/GenBank/DDBJ databases">
        <authorList>
            <person name="Sun Q."/>
            <person name="Zhou Y."/>
        </authorList>
    </citation>
    <scope>NUCLEOTIDE SEQUENCE</scope>
    <source>
        <strain evidence="2">CGMCC 1.15388</strain>
    </source>
</reference>
<name>A0A917AWT7_9MICC</name>
<comment type="caution">
    <text evidence="2">The sequence shown here is derived from an EMBL/GenBank/DDBJ whole genome shotgun (WGS) entry which is preliminary data.</text>
</comment>
<keyword evidence="3" id="KW-1185">Reference proteome</keyword>
<reference evidence="2" key="1">
    <citation type="journal article" date="2014" name="Int. J. Syst. Evol. Microbiol.">
        <title>Complete genome sequence of Corynebacterium casei LMG S-19264T (=DSM 44701T), isolated from a smear-ripened cheese.</title>
        <authorList>
            <consortium name="US DOE Joint Genome Institute (JGI-PGF)"/>
            <person name="Walter F."/>
            <person name="Albersmeier A."/>
            <person name="Kalinowski J."/>
            <person name="Ruckert C."/>
        </authorList>
    </citation>
    <scope>NUCLEOTIDE SEQUENCE</scope>
    <source>
        <strain evidence="2">CGMCC 1.15388</strain>
    </source>
</reference>
<dbReference type="PANTHER" id="PTHR46889">
    <property type="entry name" value="TRANSPOSASE INSF FOR INSERTION SEQUENCE IS3B-RELATED"/>
    <property type="match status" value="1"/>
</dbReference>
<accession>A0A917AWT7</accession>
<protein>
    <recommendedName>
        <fullName evidence="1">HTH-like domain-containing protein</fullName>
    </recommendedName>
</protein>
<evidence type="ECO:0000313" key="2">
    <source>
        <dbReference type="EMBL" id="GGE78570.1"/>
    </source>
</evidence>
<dbReference type="EMBL" id="BMIS01000020">
    <property type="protein sequence ID" value="GGE78570.1"/>
    <property type="molecule type" value="Genomic_DNA"/>
</dbReference>
<dbReference type="InterPro" id="IPR025948">
    <property type="entry name" value="HTH-like_dom"/>
</dbReference>
<feature type="domain" description="HTH-like" evidence="1">
    <location>
        <begin position="30"/>
        <end position="85"/>
    </location>
</feature>
<sequence>MAVACRVLGFSKQAFYKWTAAPVSDRELKEAHLHNAAIRLHADDPEFGHRLIADELIAAGHVLSERRVWRLCSQQGLFSATQRRRRGPAKAAGDNAAMESFFSALVKNVLNAQSWESRDRLRRRIIHWIERTYHRRFRQRRLGKLTPVEYETVYTQGVALAA</sequence>
<evidence type="ECO:0000259" key="1">
    <source>
        <dbReference type="Pfam" id="PF13276"/>
    </source>
</evidence>
<dbReference type="AlphaFoldDB" id="A0A917AWT7"/>
<gene>
    <name evidence="2" type="ORF">GCM10011401_27290</name>
</gene>
<organism evidence="2 3">
    <name type="scientific">Nesterenkonia cremea</name>
    <dbReference type="NCBI Taxonomy" id="1882340"/>
    <lineage>
        <taxon>Bacteria</taxon>
        <taxon>Bacillati</taxon>
        <taxon>Actinomycetota</taxon>
        <taxon>Actinomycetes</taxon>
        <taxon>Micrococcales</taxon>
        <taxon>Micrococcaceae</taxon>
        <taxon>Nesterenkonia</taxon>
    </lineage>
</organism>
<dbReference type="InterPro" id="IPR050900">
    <property type="entry name" value="Transposase_IS3/IS150/IS904"/>
</dbReference>